<dbReference type="Proteomes" id="UP000821865">
    <property type="component" value="Chromosome 8"/>
</dbReference>
<proteinExistence type="predicted"/>
<reference evidence="1" key="1">
    <citation type="submission" date="2020-05" db="EMBL/GenBank/DDBJ databases">
        <title>Large-scale comparative analyses of tick genomes elucidate their genetic diversity and vector capacities.</title>
        <authorList>
            <person name="Jia N."/>
            <person name="Wang J."/>
            <person name="Shi W."/>
            <person name="Du L."/>
            <person name="Sun Y."/>
            <person name="Zhan W."/>
            <person name="Jiang J."/>
            <person name="Wang Q."/>
            <person name="Zhang B."/>
            <person name="Ji P."/>
            <person name="Sakyi L.B."/>
            <person name="Cui X."/>
            <person name="Yuan T."/>
            <person name="Jiang B."/>
            <person name="Yang W."/>
            <person name="Lam T.T.-Y."/>
            <person name="Chang Q."/>
            <person name="Ding S."/>
            <person name="Wang X."/>
            <person name="Zhu J."/>
            <person name="Ruan X."/>
            <person name="Zhao L."/>
            <person name="Wei J."/>
            <person name="Que T."/>
            <person name="Du C."/>
            <person name="Cheng J."/>
            <person name="Dai P."/>
            <person name="Han X."/>
            <person name="Huang E."/>
            <person name="Gao Y."/>
            <person name="Liu J."/>
            <person name="Shao H."/>
            <person name="Ye R."/>
            <person name="Li L."/>
            <person name="Wei W."/>
            <person name="Wang X."/>
            <person name="Wang C."/>
            <person name="Yang T."/>
            <person name="Huo Q."/>
            <person name="Li W."/>
            <person name="Guo W."/>
            <person name="Chen H."/>
            <person name="Zhou L."/>
            <person name="Ni X."/>
            <person name="Tian J."/>
            <person name="Zhou Y."/>
            <person name="Sheng Y."/>
            <person name="Liu T."/>
            <person name="Pan Y."/>
            <person name="Xia L."/>
            <person name="Li J."/>
            <person name="Zhao F."/>
            <person name="Cao W."/>
        </authorList>
    </citation>
    <scope>NUCLEOTIDE SEQUENCE</scope>
    <source>
        <strain evidence="1">Dsil-2018</strain>
    </source>
</reference>
<accession>A0ACB8C7F7</accession>
<name>A0ACB8C7F7_DERSI</name>
<dbReference type="EMBL" id="CM023477">
    <property type="protein sequence ID" value="KAH7936857.1"/>
    <property type="molecule type" value="Genomic_DNA"/>
</dbReference>
<evidence type="ECO:0000313" key="2">
    <source>
        <dbReference type="Proteomes" id="UP000821865"/>
    </source>
</evidence>
<keyword evidence="2" id="KW-1185">Reference proteome</keyword>
<gene>
    <name evidence="1" type="ORF">HPB49_005848</name>
</gene>
<comment type="caution">
    <text evidence="1">The sequence shown here is derived from an EMBL/GenBank/DDBJ whole genome shotgun (WGS) entry which is preliminary data.</text>
</comment>
<protein>
    <submittedName>
        <fullName evidence="1">Uncharacterized protein</fullName>
    </submittedName>
</protein>
<sequence>MSIPGLQPPPPFLPSPGHPAVPWDQWKQAFQTYMVASGASELPAERRKAILLTCLGMEGQRIFSTLKPADLQSGSAPATSPSSADELLANVKRKDSTYVLADGITAPTFNRIRDQINVKGWLAANVVDSFTWVSSYEEGSELRYADRAISPENTAFVSHTSGTTSVSKSIEVTQQSFIAQVCCRDGLRLASENDVLLTHRSITYFFGFSHAFFMVCCGGKVVLLDSEEISQVVDALISHNVTSITGNPRGFFGITEHVKLRGNKLPSLKKVISLGVKLPEDIAMSVASFFNLEELRDGYGMTEVSGFLTITPAREIASGDVGFPVPGSRMKIVDVETGESLGPMQCGEILFHTPYLMHGYYKNVEATAERIDKDGWLHTGKHSFARTTTLLTCVGRKIDPAEIEECLLLHTAVADAAVAVFSSEEKGRVPAALVVLKEDYNSTTEIAEDIRSFVVGRLGPYGDLTGGVFFTETVPRNGLGKIRRNQLPALLQSACASR</sequence>
<evidence type="ECO:0000313" key="1">
    <source>
        <dbReference type="EMBL" id="KAH7936857.1"/>
    </source>
</evidence>
<organism evidence="1 2">
    <name type="scientific">Dermacentor silvarum</name>
    <name type="common">Tick</name>
    <dbReference type="NCBI Taxonomy" id="543639"/>
    <lineage>
        <taxon>Eukaryota</taxon>
        <taxon>Metazoa</taxon>
        <taxon>Ecdysozoa</taxon>
        <taxon>Arthropoda</taxon>
        <taxon>Chelicerata</taxon>
        <taxon>Arachnida</taxon>
        <taxon>Acari</taxon>
        <taxon>Parasitiformes</taxon>
        <taxon>Ixodida</taxon>
        <taxon>Ixodoidea</taxon>
        <taxon>Ixodidae</taxon>
        <taxon>Rhipicephalinae</taxon>
        <taxon>Dermacentor</taxon>
    </lineage>
</organism>